<sequence length="268" mass="29656">MYMGTEIAGSTRVEASVSARLDRLPPTRYFRGLVARIAVGGWFEFYEMFMAAYISLGLIHSGLYRATTAGLFDVNGFASFLGSFFAGMFVGTVALGGITDRFGRRIVFTFAMLTYSVASFIAAFQHSPLGMDAWRFVAGVGIGMQFISRRLGPANEHGERRARQRHVRTLRRDRRLRTFFVMETAIKTYSVGYPIQSPLDALLTLRRQYQLTPDKVRTVVVRVPPDAIGIVGESAMPDVNCAHMVALALVKGAVSFANMADLRPLFTA</sequence>
<proteinExistence type="predicted"/>
<organism evidence="1 2">
    <name type="scientific">Paraburkholderia unamae</name>
    <dbReference type="NCBI Taxonomy" id="219649"/>
    <lineage>
        <taxon>Bacteria</taxon>
        <taxon>Pseudomonadati</taxon>
        <taxon>Pseudomonadota</taxon>
        <taxon>Betaproteobacteria</taxon>
        <taxon>Burkholderiales</taxon>
        <taxon>Burkholderiaceae</taxon>
        <taxon>Paraburkholderia</taxon>
    </lineage>
</organism>
<evidence type="ECO:0000313" key="2">
    <source>
        <dbReference type="Proteomes" id="UP001392318"/>
    </source>
</evidence>
<accession>A0ACC6REF9</accession>
<reference evidence="1" key="1">
    <citation type="submission" date="2024-01" db="EMBL/GenBank/DDBJ databases">
        <title>The diversity of rhizobia nodulating Mimosa spp. in eleven states of Brazil covering several biomes is determined by host plant, location, and edaphic factors.</title>
        <authorList>
            <person name="Rouws L."/>
            <person name="Barauna A."/>
            <person name="Beukes C."/>
            <person name="De Faria S.M."/>
            <person name="Gross E."/>
            <person name="Dos Reis Junior F.B."/>
            <person name="Simon M."/>
            <person name="Maluk M."/>
            <person name="Odee D.W."/>
            <person name="Kenicer G."/>
            <person name="Young J.P.W."/>
            <person name="Reis V.M."/>
            <person name="Zilli J."/>
            <person name="James E.K."/>
        </authorList>
    </citation>
    <scope>NUCLEOTIDE SEQUENCE</scope>
    <source>
        <strain evidence="1">JPY452</strain>
    </source>
</reference>
<dbReference type="EMBL" id="JAYMRU010000004">
    <property type="protein sequence ID" value="MEM5399916.1"/>
    <property type="molecule type" value="Genomic_DNA"/>
</dbReference>
<gene>
    <name evidence="1" type="ORF">VSR83_07415</name>
</gene>
<keyword evidence="2" id="KW-1185">Reference proteome</keyword>
<protein>
    <submittedName>
        <fullName evidence="1">Uncharacterized protein</fullName>
    </submittedName>
</protein>
<dbReference type="Proteomes" id="UP001392318">
    <property type="component" value="Unassembled WGS sequence"/>
</dbReference>
<name>A0ACC6REF9_9BURK</name>
<evidence type="ECO:0000313" key="1">
    <source>
        <dbReference type="EMBL" id="MEM5399916.1"/>
    </source>
</evidence>
<comment type="caution">
    <text evidence="1">The sequence shown here is derived from an EMBL/GenBank/DDBJ whole genome shotgun (WGS) entry which is preliminary data.</text>
</comment>